<dbReference type="InterPro" id="IPR000182">
    <property type="entry name" value="GNAT_dom"/>
</dbReference>
<dbReference type="Proteomes" id="UP000013638">
    <property type="component" value="Unassembled WGS sequence"/>
</dbReference>
<evidence type="ECO:0000313" key="2">
    <source>
        <dbReference type="EMBL" id="EOK07933.1"/>
    </source>
</evidence>
<proteinExistence type="predicted"/>
<sequence>MQIFKARDSDKNQLEKFLKKNWGDCEMVISSGRYNYKNLQAYIYKDVGCIVGLITFIQRGTSLEIISVDSTIKSKGIGTALINHLEKTSRDLSVKKISVITTNDNLEALRFYQKNGYRIVEVLPNAVKEARKIKPSIPFFAANGIPILDELRLEKIF</sequence>
<accession>R3HR20</accession>
<comment type="caution">
    <text evidence="2">The sequence shown here is derived from an EMBL/GenBank/DDBJ whole genome shotgun (WGS) entry which is preliminary data.</text>
</comment>
<protein>
    <recommendedName>
        <fullName evidence="1">N-acetyltransferase domain-containing protein</fullName>
    </recommendedName>
</protein>
<evidence type="ECO:0000313" key="3">
    <source>
        <dbReference type="Proteomes" id="UP000013638"/>
    </source>
</evidence>
<dbReference type="EMBL" id="ASDZ01000039">
    <property type="protein sequence ID" value="EOK07933.1"/>
    <property type="molecule type" value="Genomic_DNA"/>
</dbReference>
<dbReference type="SUPFAM" id="SSF55729">
    <property type="entry name" value="Acyl-CoA N-acyltransferases (Nat)"/>
    <property type="match status" value="1"/>
</dbReference>
<name>R3HR20_ENTFL</name>
<dbReference type="Gene3D" id="3.40.630.30">
    <property type="match status" value="1"/>
</dbReference>
<organism evidence="2 3">
    <name type="scientific">Enterococcus faecalis ATCC 6055</name>
    <dbReference type="NCBI Taxonomy" id="1169311"/>
    <lineage>
        <taxon>Bacteria</taxon>
        <taxon>Bacillati</taxon>
        <taxon>Bacillota</taxon>
        <taxon>Bacilli</taxon>
        <taxon>Lactobacillales</taxon>
        <taxon>Enterococcaceae</taxon>
        <taxon>Enterococcus</taxon>
    </lineage>
</organism>
<dbReference type="InterPro" id="IPR016181">
    <property type="entry name" value="Acyl_CoA_acyltransferase"/>
</dbReference>
<dbReference type="HOGENOM" id="CLU_140876_0_0_9"/>
<dbReference type="PATRIC" id="fig|1169311.3.peg.2981"/>
<evidence type="ECO:0000259" key="1">
    <source>
        <dbReference type="PROSITE" id="PS51186"/>
    </source>
</evidence>
<gene>
    <name evidence="2" type="ORF">WOU_03034</name>
</gene>
<dbReference type="AlphaFoldDB" id="R3HR20"/>
<dbReference type="GO" id="GO:0016747">
    <property type="term" value="F:acyltransferase activity, transferring groups other than amino-acyl groups"/>
    <property type="evidence" value="ECO:0007669"/>
    <property type="project" value="InterPro"/>
</dbReference>
<dbReference type="RefSeq" id="WP_010829193.1">
    <property type="nucleotide sequence ID" value="NZ_KB944870.1"/>
</dbReference>
<feature type="domain" description="N-acetyltransferase" evidence="1">
    <location>
        <begin position="1"/>
        <end position="138"/>
    </location>
</feature>
<reference evidence="2 3" key="1">
    <citation type="submission" date="2013-02" db="EMBL/GenBank/DDBJ databases">
        <title>The Genome Sequence of Enterococcus faecalis ATCC_6055.</title>
        <authorList>
            <consortium name="The Broad Institute Genome Sequencing Platform"/>
            <consortium name="The Broad Institute Genome Sequencing Center for Infectious Disease"/>
            <person name="Earl A.M."/>
            <person name="Gilmore M.S."/>
            <person name="Lebreton F."/>
            <person name="Walker B."/>
            <person name="Young S.K."/>
            <person name="Zeng Q."/>
            <person name="Gargeya S."/>
            <person name="Fitzgerald M."/>
            <person name="Haas B."/>
            <person name="Abouelleil A."/>
            <person name="Alvarado L."/>
            <person name="Arachchi H.M."/>
            <person name="Berlin A.M."/>
            <person name="Chapman S.B."/>
            <person name="Dewar J."/>
            <person name="Goldberg J."/>
            <person name="Griggs A."/>
            <person name="Gujja S."/>
            <person name="Hansen M."/>
            <person name="Howarth C."/>
            <person name="Imamovic A."/>
            <person name="Larimer J."/>
            <person name="McCowan C."/>
            <person name="Murphy C."/>
            <person name="Neiman D."/>
            <person name="Pearson M."/>
            <person name="Priest M."/>
            <person name="Roberts A."/>
            <person name="Saif S."/>
            <person name="Shea T."/>
            <person name="Sisk P."/>
            <person name="Sykes S."/>
            <person name="Wortman J."/>
            <person name="Nusbaum C."/>
            <person name="Birren B."/>
        </authorList>
    </citation>
    <scope>NUCLEOTIDE SEQUENCE [LARGE SCALE GENOMIC DNA]</scope>
    <source>
        <strain evidence="2 3">ATCC 6055</strain>
    </source>
</reference>
<dbReference type="Pfam" id="PF00583">
    <property type="entry name" value="Acetyltransf_1"/>
    <property type="match status" value="1"/>
</dbReference>
<dbReference type="CDD" id="cd04301">
    <property type="entry name" value="NAT_SF"/>
    <property type="match status" value="1"/>
</dbReference>
<dbReference type="PROSITE" id="PS51186">
    <property type="entry name" value="GNAT"/>
    <property type="match status" value="1"/>
</dbReference>